<dbReference type="RefSeq" id="WP_164995038.1">
    <property type="nucleotide sequence ID" value="NZ_CP049055.1"/>
</dbReference>
<keyword evidence="1" id="KW-0472">Membrane</keyword>
<sequence>MDSIRFSIEKPVTIIVGIIFVVLFGVISLLTMTYQLSPTITEPEITVTTTWVGATPYNIEREIIEEQEKVLKGIPGLVEMESESFDGMGSITLKFTIETRIDDALLRVSNKLNEVPEYPENVDKPIINPTGSAASPVIWIILHATEDNPRSIYSYRTYFEDEVRQYLDRVKGVADLAIHGGTDKEMHIIINPQKMAAYGVTITELVSLLKAENVNISSGIMGIERRDYRIRTIGEFNSAKEIENIIIKSDGQQRIVLSDLAKVSFGYEKLSNVMLHNGEEAIAIGVKPESGVNVLELTNTIYEVVDWLNKEKLAEEKVYLKWVYDQRSYINGAIRLVKNNILIGGFLAIAVLLLFLRNVSSTVIIATSIPISIFGTFLFLKAFGRNLNVISLAGISFAVGMLVDNAIVVLENIDRHRKSGKTAFLAAYEGTKEVWGAILASTLTTIAVFLPIVFVQEEAGQLFRDIAIAVTCAVGLSFFVSVFVIPMFSEQLFRRLKVKTKSFAGPGVLLKAGAFFQKIIMALVAFAIKEGKTRIATILILTAFSFIATILLLPKMEYLPQGNRNLVMSILVPPPGLSYKERMDIGRHIANQLGPYMQKDHNGFPGISDVFYIGADTRMVFGAKCMHEERAGELVPLFMQTIQSIPGMYGVSMQAGIFETGIGEGRTIEVDISGSDIHQIVQVSGTMFGMIKKELPDAQIRPIPSLEILFPELKIVPSRDRLMAAGMNTYELGIALDILMDGRKIGYYKQEGQKKIDLIVKASDETIHTPEILYNSLISLPNRSVVPVYSLSQLQRTTGITQIRHLERDRTITLQVTPPETIPLQEAMEIIDGTVLQTLKEQDMLQGVTIRLSGAADKLTTTRKALQWNFALAVVITYLLMSALFGNFIYPLIIMFTIPLAAAGGFIGLRLVNICIALQPFDILTMLGFVILIGVVVNNAILIVYQALNNVRFQGMNHHDAVIESTRTRLRPIFMSAFTSIFGMLPLVIAPGPGSELYRGLGSVMLGGLAFSTIFTIFIIPAILMFAIRMEKTENTQS</sequence>
<organism evidence="2 3">
    <name type="scientific">Kuenenia stuttgartiensis</name>
    <dbReference type="NCBI Taxonomy" id="174633"/>
    <lineage>
        <taxon>Bacteria</taxon>
        <taxon>Pseudomonadati</taxon>
        <taxon>Planctomycetota</taxon>
        <taxon>Candidatus Brocadiia</taxon>
        <taxon>Candidatus Brocadiales</taxon>
        <taxon>Candidatus Brocadiaceae</taxon>
        <taxon>Candidatus Kuenenia</taxon>
    </lineage>
</organism>
<dbReference type="InterPro" id="IPR001036">
    <property type="entry name" value="Acrflvin-R"/>
</dbReference>
<feature type="transmembrane region" description="Helical" evidence="1">
    <location>
        <begin position="389"/>
        <end position="413"/>
    </location>
</feature>
<feature type="transmembrane region" description="Helical" evidence="1">
    <location>
        <begin position="434"/>
        <end position="454"/>
    </location>
</feature>
<feature type="transmembrane region" description="Helical" evidence="1">
    <location>
        <begin position="363"/>
        <end position="383"/>
    </location>
</feature>
<keyword evidence="1" id="KW-0812">Transmembrane</keyword>
<dbReference type="Gene3D" id="1.20.1640.10">
    <property type="entry name" value="Multidrug efflux transporter AcrB transmembrane domain"/>
    <property type="match status" value="2"/>
</dbReference>
<protein>
    <submittedName>
        <fullName evidence="2">Putative acriflavine resistance protein F</fullName>
    </submittedName>
</protein>
<dbReference type="SUPFAM" id="SSF82693">
    <property type="entry name" value="Multidrug efflux transporter AcrB pore domain, PN1, PN2, PC1 and PC2 subdomains"/>
    <property type="match status" value="2"/>
</dbReference>
<dbReference type="SUPFAM" id="SSF82866">
    <property type="entry name" value="Multidrug efflux transporter AcrB transmembrane domain"/>
    <property type="match status" value="2"/>
</dbReference>
<dbReference type="Gene3D" id="3.30.70.1320">
    <property type="entry name" value="Multidrug efflux transporter AcrB pore domain like"/>
    <property type="match status" value="1"/>
</dbReference>
<dbReference type="Gene3D" id="3.30.70.1430">
    <property type="entry name" value="Multidrug efflux transporter AcrB pore domain"/>
    <property type="match status" value="2"/>
</dbReference>
<dbReference type="Gene3D" id="3.30.70.1440">
    <property type="entry name" value="Multidrug efflux transporter AcrB pore domain"/>
    <property type="match status" value="1"/>
</dbReference>
<dbReference type="Gene3D" id="3.30.2090.10">
    <property type="entry name" value="Multidrug efflux transporter AcrB TolC docking domain, DN and DC subdomains"/>
    <property type="match status" value="2"/>
</dbReference>
<feature type="transmembrane region" description="Helical" evidence="1">
    <location>
        <begin position="1004"/>
        <end position="1028"/>
    </location>
</feature>
<feature type="transmembrane region" description="Helical" evidence="1">
    <location>
        <begin position="466"/>
        <end position="488"/>
    </location>
</feature>
<dbReference type="PANTHER" id="PTHR32063">
    <property type="match status" value="1"/>
</dbReference>
<feature type="transmembrane region" description="Helical" evidence="1">
    <location>
        <begin position="892"/>
        <end position="912"/>
    </location>
</feature>
<evidence type="ECO:0000313" key="2">
    <source>
        <dbReference type="EMBL" id="QII12151.1"/>
    </source>
</evidence>
<accession>A0A6G7GRT1</accession>
<evidence type="ECO:0000256" key="1">
    <source>
        <dbReference type="SAM" id="Phobius"/>
    </source>
</evidence>
<feature type="transmembrane region" description="Helical" evidence="1">
    <location>
        <begin position="973"/>
        <end position="992"/>
    </location>
</feature>
<feature type="transmembrane region" description="Helical" evidence="1">
    <location>
        <begin position="868"/>
        <end position="886"/>
    </location>
</feature>
<dbReference type="GO" id="GO:0005886">
    <property type="term" value="C:plasma membrane"/>
    <property type="evidence" value="ECO:0007669"/>
    <property type="project" value="TreeGrafter"/>
</dbReference>
<feature type="transmembrane region" description="Helical" evidence="1">
    <location>
        <begin position="508"/>
        <end position="528"/>
    </location>
</feature>
<dbReference type="PRINTS" id="PR00702">
    <property type="entry name" value="ACRIFLAVINRP"/>
</dbReference>
<dbReference type="InterPro" id="IPR027463">
    <property type="entry name" value="AcrB_DN_DC_subdom"/>
</dbReference>
<proteinExistence type="predicted"/>
<dbReference type="AlphaFoldDB" id="A0A6G7GRT1"/>
<dbReference type="PANTHER" id="PTHR32063:SF0">
    <property type="entry name" value="SWARMING MOTILITY PROTEIN SWRC"/>
    <property type="match status" value="1"/>
</dbReference>
<dbReference type="GO" id="GO:0042910">
    <property type="term" value="F:xenobiotic transmembrane transporter activity"/>
    <property type="evidence" value="ECO:0007669"/>
    <property type="project" value="TreeGrafter"/>
</dbReference>
<dbReference type="Proteomes" id="UP000501926">
    <property type="component" value="Chromosome"/>
</dbReference>
<feature type="transmembrane region" description="Helical" evidence="1">
    <location>
        <begin position="534"/>
        <end position="554"/>
    </location>
</feature>
<dbReference type="Pfam" id="PF00873">
    <property type="entry name" value="ACR_tran"/>
    <property type="match status" value="1"/>
</dbReference>
<name>A0A6G7GRT1_KUEST</name>
<feature type="transmembrane region" description="Helical" evidence="1">
    <location>
        <begin position="924"/>
        <end position="948"/>
    </location>
</feature>
<dbReference type="SUPFAM" id="SSF82714">
    <property type="entry name" value="Multidrug efflux transporter AcrB TolC docking domain, DN and DC subdomains"/>
    <property type="match status" value="2"/>
</dbReference>
<reference evidence="2 3" key="1">
    <citation type="submission" date="2020-02" db="EMBL/GenBank/DDBJ databases">
        <title>Newly sequenced genome of strain CSTR1 showed variability in Candidatus Kuenenia stuttgartiensis genomes.</title>
        <authorList>
            <person name="Ding C."/>
            <person name="Adrian L."/>
        </authorList>
    </citation>
    <scope>NUCLEOTIDE SEQUENCE [LARGE SCALE GENOMIC DNA]</scope>
    <source>
        <strain evidence="2 3">CSTR1</strain>
    </source>
</reference>
<dbReference type="EMBL" id="CP049055">
    <property type="protein sequence ID" value="QII12151.1"/>
    <property type="molecule type" value="Genomic_DNA"/>
</dbReference>
<gene>
    <name evidence="2" type="primary">acrF</name>
    <name evidence="2" type="ORF">KsCSTR_27720</name>
</gene>
<evidence type="ECO:0000313" key="3">
    <source>
        <dbReference type="Proteomes" id="UP000501926"/>
    </source>
</evidence>
<keyword evidence="1" id="KW-1133">Transmembrane helix</keyword>
<feature type="transmembrane region" description="Helical" evidence="1">
    <location>
        <begin position="12"/>
        <end position="34"/>
    </location>
</feature>